<sequence>MVAKASETPLFRTSFKYGNIDKSQNQNAETISRTVEVCRLLVSAMLHLALVTIRHRFAHSLTMSCPNVWADVLRLICCLLVSSFLIGLLRPISR</sequence>
<dbReference type="AlphaFoldDB" id="A0AAV4AR14"/>
<proteinExistence type="predicted"/>
<keyword evidence="1" id="KW-0472">Membrane</keyword>
<accession>A0AAV4AR14</accession>
<feature type="transmembrane region" description="Helical" evidence="1">
    <location>
        <begin position="69"/>
        <end position="89"/>
    </location>
</feature>
<comment type="caution">
    <text evidence="2">The sequence shown here is derived from an EMBL/GenBank/DDBJ whole genome shotgun (WGS) entry which is preliminary data.</text>
</comment>
<reference evidence="2 3" key="1">
    <citation type="journal article" date="2021" name="Elife">
        <title>Chloroplast acquisition without the gene transfer in kleptoplastic sea slugs, Plakobranchus ocellatus.</title>
        <authorList>
            <person name="Maeda T."/>
            <person name="Takahashi S."/>
            <person name="Yoshida T."/>
            <person name="Shimamura S."/>
            <person name="Takaki Y."/>
            <person name="Nagai Y."/>
            <person name="Toyoda A."/>
            <person name="Suzuki Y."/>
            <person name="Arimoto A."/>
            <person name="Ishii H."/>
            <person name="Satoh N."/>
            <person name="Nishiyama T."/>
            <person name="Hasebe M."/>
            <person name="Maruyama T."/>
            <person name="Minagawa J."/>
            <person name="Obokata J."/>
            <person name="Shigenobu S."/>
        </authorList>
    </citation>
    <scope>NUCLEOTIDE SEQUENCE [LARGE SCALE GENOMIC DNA]</scope>
</reference>
<feature type="transmembrane region" description="Helical" evidence="1">
    <location>
        <begin position="37"/>
        <end position="57"/>
    </location>
</feature>
<keyword evidence="1" id="KW-0812">Transmembrane</keyword>
<protein>
    <submittedName>
        <fullName evidence="2">Uncharacterized protein</fullName>
    </submittedName>
</protein>
<evidence type="ECO:0000313" key="3">
    <source>
        <dbReference type="Proteomes" id="UP000735302"/>
    </source>
</evidence>
<organism evidence="2 3">
    <name type="scientific">Plakobranchus ocellatus</name>
    <dbReference type="NCBI Taxonomy" id="259542"/>
    <lineage>
        <taxon>Eukaryota</taxon>
        <taxon>Metazoa</taxon>
        <taxon>Spiralia</taxon>
        <taxon>Lophotrochozoa</taxon>
        <taxon>Mollusca</taxon>
        <taxon>Gastropoda</taxon>
        <taxon>Heterobranchia</taxon>
        <taxon>Euthyneura</taxon>
        <taxon>Panpulmonata</taxon>
        <taxon>Sacoglossa</taxon>
        <taxon>Placobranchoidea</taxon>
        <taxon>Plakobranchidae</taxon>
        <taxon>Plakobranchus</taxon>
    </lineage>
</organism>
<evidence type="ECO:0000313" key="2">
    <source>
        <dbReference type="EMBL" id="GFO08594.1"/>
    </source>
</evidence>
<dbReference type="Proteomes" id="UP000735302">
    <property type="component" value="Unassembled WGS sequence"/>
</dbReference>
<evidence type="ECO:0000256" key="1">
    <source>
        <dbReference type="SAM" id="Phobius"/>
    </source>
</evidence>
<keyword evidence="3" id="KW-1185">Reference proteome</keyword>
<gene>
    <name evidence="2" type="ORF">PoB_003509900</name>
</gene>
<name>A0AAV4AR14_9GAST</name>
<dbReference type="EMBL" id="BLXT01003971">
    <property type="protein sequence ID" value="GFO08594.1"/>
    <property type="molecule type" value="Genomic_DNA"/>
</dbReference>
<keyword evidence="1" id="KW-1133">Transmembrane helix</keyword>